<dbReference type="Pfam" id="PF08281">
    <property type="entry name" value="Sigma70_r4_2"/>
    <property type="match status" value="1"/>
</dbReference>
<dbReference type="Gene3D" id="1.10.10.10">
    <property type="entry name" value="Winged helix-like DNA-binding domain superfamily/Winged helix DNA-binding domain"/>
    <property type="match status" value="1"/>
</dbReference>
<evidence type="ECO:0000256" key="4">
    <source>
        <dbReference type="ARBA" id="ARBA00023163"/>
    </source>
</evidence>
<dbReference type="AlphaFoldDB" id="A0A1N7MCJ5"/>
<evidence type="ECO:0000313" key="7">
    <source>
        <dbReference type="EMBL" id="SIS83846.1"/>
    </source>
</evidence>
<dbReference type="SUPFAM" id="SSF88659">
    <property type="entry name" value="Sigma3 and sigma4 domains of RNA polymerase sigma factors"/>
    <property type="match status" value="1"/>
</dbReference>
<proteinExistence type="inferred from homology"/>
<dbReference type="PANTHER" id="PTHR43133">
    <property type="entry name" value="RNA POLYMERASE ECF-TYPE SIGMA FACTO"/>
    <property type="match status" value="1"/>
</dbReference>
<dbReference type="CDD" id="cd06171">
    <property type="entry name" value="Sigma70_r4"/>
    <property type="match status" value="1"/>
</dbReference>
<dbReference type="Pfam" id="PF04542">
    <property type="entry name" value="Sigma70_r2"/>
    <property type="match status" value="1"/>
</dbReference>
<evidence type="ECO:0000256" key="2">
    <source>
        <dbReference type="ARBA" id="ARBA00023015"/>
    </source>
</evidence>
<dbReference type="STRING" id="477680.SAMN05421788_1011518"/>
<evidence type="ECO:0000313" key="8">
    <source>
        <dbReference type="Proteomes" id="UP000186917"/>
    </source>
</evidence>
<dbReference type="InterPro" id="IPR014284">
    <property type="entry name" value="RNA_pol_sigma-70_dom"/>
</dbReference>
<dbReference type="SUPFAM" id="SSF88946">
    <property type="entry name" value="Sigma2 domain of RNA polymerase sigma factors"/>
    <property type="match status" value="1"/>
</dbReference>
<dbReference type="EMBL" id="FTOR01000001">
    <property type="protein sequence ID" value="SIS83846.1"/>
    <property type="molecule type" value="Genomic_DNA"/>
</dbReference>
<feature type="domain" description="RNA polymerase sigma factor 70 region 4 type 2" evidence="6">
    <location>
        <begin position="170"/>
        <end position="220"/>
    </location>
</feature>
<dbReference type="InterPro" id="IPR013324">
    <property type="entry name" value="RNA_pol_sigma_r3/r4-like"/>
</dbReference>
<organism evidence="7 8">
    <name type="scientific">Filimonas lacunae</name>
    <dbReference type="NCBI Taxonomy" id="477680"/>
    <lineage>
        <taxon>Bacteria</taxon>
        <taxon>Pseudomonadati</taxon>
        <taxon>Bacteroidota</taxon>
        <taxon>Chitinophagia</taxon>
        <taxon>Chitinophagales</taxon>
        <taxon>Chitinophagaceae</taxon>
        <taxon>Filimonas</taxon>
    </lineage>
</organism>
<accession>A0A1N7MCJ5</accession>
<reference evidence="8" key="1">
    <citation type="submission" date="2017-01" db="EMBL/GenBank/DDBJ databases">
        <authorList>
            <person name="Varghese N."/>
            <person name="Submissions S."/>
        </authorList>
    </citation>
    <scope>NUCLEOTIDE SEQUENCE [LARGE SCALE GENOMIC DNA]</scope>
    <source>
        <strain evidence="8">DSM 21054</strain>
    </source>
</reference>
<dbReference type="InterPro" id="IPR039425">
    <property type="entry name" value="RNA_pol_sigma-70-like"/>
</dbReference>
<dbReference type="InterPro" id="IPR013249">
    <property type="entry name" value="RNA_pol_sigma70_r4_t2"/>
</dbReference>
<evidence type="ECO:0000259" key="6">
    <source>
        <dbReference type="Pfam" id="PF08281"/>
    </source>
</evidence>
<dbReference type="Proteomes" id="UP000186917">
    <property type="component" value="Unassembled WGS sequence"/>
</dbReference>
<name>A0A1N7MCJ5_9BACT</name>
<keyword evidence="3" id="KW-0731">Sigma factor</keyword>
<dbReference type="Gene3D" id="1.10.1740.10">
    <property type="match status" value="1"/>
</dbReference>
<keyword evidence="2" id="KW-0805">Transcription regulation</keyword>
<dbReference type="InterPro" id="IPR013325">
    <property type="entry name" value="RNA_pol_sigma_r2"/>
</dbReference>
<dbReference type="PANTHER" id="PTHR43133:SF46">
    <property type="entry name" value="RNA POLYMERASE SIGMA-70 FACTOR ECF SUBFAMILY"/>
    <property type="match status" value="1"/>
</dbReference>
<dbReference type="GO" id="GO:0003677">
    <property type="term" value="F:DNA binding"/>
    <property type="evidence" value="ECO:0007669"/>
    <property type="project" value="InterPro"/>
</dbReference>
<protein>
    <submittedName>
        <fullName evidence="7">RNA polymerase sigma-70 factor, ECF subfamily</fullName>
    </submittedName>
</protein>
<evidence type="ECO:0000256" key="1">
    <source>
        <dbReference type="ARBA" id="ARBA00010641"/>
    </source>
</evidence>
<dbReference type="InterPro" id="IPR036388">
    <property type="entry name" value="WH-like_DNA-bd_sf"/>
</dbReference>
<comment type="similarity">
    <text evidence="1">Belongs to the sigma-70 factor family. ECF subfamily.</text>
</comment>
<gene>
    <name evidence="7" type="ORF">SAMN05421788_1011518</name>
</gene>
<dbReference type="NCBIfam" id="TIGR02937">
    <property type="entry name" value="sigma70-ECF"/>
    <property type="match status" value="1"/>
</dbReference>
<evidence type="ECO:0000259" key="5">
    <source>
        <dbReference type="Pfam" id="PF04542"/>
    </source>
</evidence>
<feature type="domain" description="RNA polymerase sigma-70 region 2" evidence="5">
    <location>
        <begin position="72"/>
        <end position="137"/>
    </location>
</feature>
<sequence length="230" mass="26068">MLNPVQAISPSFTLQAFFRHLIRLFAAAFNLPEGFIGKKHLSPTESTAGSNDEKEWFKAIAAGDPVAFERFYDSTSTRVYSYCLKMTKSVPIATELVQEIYIRLWDEKKYLENVTYPRAYLFRIVSRCLYKYLTNAANRQQIIDLNEASTLITSDTLAHTSYETKELMLLVEKAVVELPAQQQKVFRLSKFEGMSHKDIAGELNISVSAVGLYMVEAMKKVRASLVGAQD</sequence>
<evidence type="ECO:0000256" key="3">
    <source>
        <dbReference type="ARBA" id="ARBA00023082"/>
    </source>
</evidence>
<keyword evidence="4" id="KW-0804">Transcription</keyword>
<dbReference type="InterPro" id="IPR007627">
    <property type="entry name" value="RNA_pol_sigma70_r2"/>
</dbReference>
<dbReference type="GO" id="GO:0016987">
    <property type="term" value="F:sigma factor activity"/>
    <property type="evidence" value="ECO:0007669"/>
    <property type="project" value="UniProtKB-KW"/>
</dbReference>
<keyword evidence="8" id="KW-1185">Reference proteome</keyword>
<dbReference type="GO" id="GO:0006352">
    <property type="term" value="P:DNA-templated transcription initiation"/>
    <property type="evidence" value="ECO:0007669"/>
    <property type="project" value="InterPro"/>
</dbReference>